<gene>
    <name evidence="3" type="ORF">Prudu_000729</name>
</gene>
<evidence type="ECO:0000256" key="1">
    <source>
        <dbReference type="SAM" id="Coils"/>
    </source>
</evidence>
<dbReference type="AlphaFoldDB" id="A0A4Y1QLW7"/>
<sequence length="257" mass="30051">MTKRRRTDRASARQIGSPRSRPSKFVDNVMRLRLWLNFTVISKELCRHCTRSKRKLTRTGLRRTKRPFQELLETETAKFQGLYEKFCKDQANHLQALKGKIKKESDDEKACTDKIAKLEESLKKKKQNFQLSEKDSWLIYEEPCLYMGETSFPSSGSTPKNLYVLHTKSSPRHAKHDGMLEYSIVRLTIRVLPYVARRRTWVHGYGYSNKVGPTFARCRTDTEFIADSKEKSKAGPITQVIYHSQQRISIHQKDHIQ</sequence>
<keyword evidence="1" id="KW-0175">Coiled coil</keyword>
<proteinExistence type="predicted"/>
<organism evidence="3">
    <name type="scientific">Prunus dulcis</name>
    <name type="common">Almond</name>
    <name type="synonym">Amygdalus dulcis</name>
    <dbReference type="NCBI Taxonomy" id="3755"/>
    <lineage>
        <taxon>Eukaryota</taxon>
        <taxon>Viridiplantae</taxon>
        <taxon>Streptophyta</taxon>
        <taxon>Embryophyta</taxon>
        <taxon>Tracheophyta</taxon>
        <taxon>Spermatophyta</taxon>
        <taxon>Magnoliopsida</taxon>
        <taxon>eudicotyledons</taxon>
        <taxon>Gunneridae</taxon>
        <taxon>Pentapetalae</taxon>
        <taxon>rosids</taxon>
        <taxon>fabids</taxon>
        <taxon>Rosales</taxon>
        <taxon>Rosaceae</taxon>
        <taxon>Amygdaloideae</taxon>
        <taxon>Amygdaleae</taxon>
        <taxon>Prunus</taxon>
    </lineage>
</organism>
<dbReference type="EMBL" id="AP019297">
    <property type="protein sequence ID" value="BBG92872.1"/>
    <property type="molecule type" value="Genomic_DNA"/>
</dbReference>
<dbReference type="PANTHER" id="PTHR35295">
    <property type="entry name" value="DNA LIGASE-LIKE PROTEIN"/>
    <property type="match status" value="1"/>
</dbReference>
<accession>A0A4Y1QLW7</accession>
<evidence type="ECO:0000313" key="3">
    <source>
        <dbReference type="EMBL" id="BBG92872.1"/>
    </source>
</evidence>
<dbReference type="PANTHER" id="PTHR35295:SF1">
    <property type="entry name" value="DNA LIGASE-LIKE PROTEIN"/>
    <property type="match status" value="1"/>
</dbReference>
<feature type="non-terminal residue" evidence="3">
    <location>
        <position position="257"/>
    </location>
</feature>
<reference evidence="3" key="1">
    <citation type="journal article" date="2019" name="Science">
        <title>Mutation of a bHLH transcription factor allowed almond domestication.</title>
        <authorList>
            <person name="Sanchez-Perez R."/>
            <person name="Pavan S."/>
            <person name="Mazzeo R."/>
            <person name="Moldovan C."/>
            <person name="Aiese Cigliano R."/>
            <person name="Del Cueto J."/>
            <person name="Ricciardi F."/>
            <person name="Lotti C."/>
            <person name="Ricciardi L."/>
            <person name="Dicenta F."/>
            <person name="Lopez-Marques R.L."/>
            <person name="Lindberg Moller B."/>
        </authorList>
    </citation>
    <scope>NUCLEOTIDE SEQUENCE</scope>
</reference>
<name>A0A4Y1QLW7_PRUDU</name>
<feature type="coiled-coil region" evidence="1">
    <location>
        <begin position="108"/>
        <end position="135"/>
    </location>
</feature>
<protein>
    <submittedName>
        <fullName evidence="3">Uncharacterized protein</fullName>
    </submittedName>
</protein>
<feature type="region of interest" description="Disordered" evidence="2">
    <location>
        <begin position="1"/>
        <end position="23"/>
    </location>
</feature>
<evidence type="ECO:0000256" key="2">
    <source>
        <dbReference type="SAM" id="MobiDB-lite"/>
    </source>
</evidence>